<dbReference type="AlphaFoldDB" id="A0EVZ0"/>
<protein>
    <submittedName>
        <fullName evidence="1">Uncharacterized protein</fullName>
    </submittedName>
</protein>
<organism evidence="1">
    <name type="scientific">Trueperella pyogenes</name>
    <dbReference type="NCBI Taxonomy" id="1661"/>
    <lineage>
        <taxon>Bacteria</taxon>
        <taxon>Bacillati</taxon>
        <taxon>Actinomycetota</taxon>
        <taxon>Actinomycetes</taxon>
        <taxon>Actinomycetales</taxon>
        <taxon>Actinomycetaceae</taxon>
        <taxon>Trueperella</taxon>
    </lineage>
</organism>
<reference evidence="1" key="1">
    <citation type="journal article" date="2006" name="Antimicrob. Agents Chemother.">
        <title>Multiple genetic elements carry the tetracycline resistance gene tet(W) in the animal pathogen Arcanobacterium pyogenes.</title>
        <authorList>
            <person name="Billington S.J."/>
            <person name="Jost B.H."/>
        </authorList>
    </citation>
    <scope>NUCLEOTIDE SEQUENCE</scope>
    <source>
        <strain evidence="1">52785-99</strain>
    </source>
</reference>
<name>A0EVZ0_9ACTO</name>
<dbReference type="EMBL" id="DQ519395">
    <property type="protein sequence ID" value="ABF72143.1"/>
    <property type="molecule type" value="Genomic_DNA"/>
</dbReference>
<evidence type="ECO:0000313" key="1">
    <source>
        <dbReference type="EMBL" id="ABF72143.1"/>
    </source>
</evidence>
<proteinExistence type="predicted"/>
<sequence>MLTPKRKQIFFNIFKSGSLTSLSDLMKEHPEHRAEAKQDLQLLNAQKIGEHEAEIEKIKNVFLAILRDIKKDIDNGEQPGEAVTAAMFQAMRDALAEQKQKPLSIDDVTAMIAGQIGQLTPMDKETVEMFQQFAKKMIEQAGTK</sequence>
<accession>A0EVZ0</accession>